<accession>A0A370HFQ2</accession>
<dbReference type="InterPro" id="IPR001128">
    <property type="entry name" value="Cyt_P450"/>
</dbReference>
<name>A0A370HFQ2_9NOCA</name>
<evidence type="ECO:0000256" key="4">
    <source>
        <dbReference type="ARBA" id="ARBA00022723"/>
    </source>
</evidence>
<dbReference type="STRING" id="1210089.GCA_001613165_01800"/>
<dbReference type="InterPro" id="IPR017972">
    <property type="entry name" value="Cyt_P450_CS"/>
</dbReference>
<evidence type="ECO:0000256" key="8">
    <source>
        <dbReference type="RuleBase" id="RU000461"/>
    </source>
</evidence>
<keyword evidence="4 8" id="KW-0479">Metal-binding</keyword>
<dbReference type="Proteomes" id="UP000255355">
    <property type="component" value="Unassembled WGS sequence"/>
</dbReference>
<dbReference type="PRINTS" id="PR00359">
    <property type="entry name" value="BP450"/>
</dbReference>
<evidence type="ECO:0000256" key="6">
    <source>
        <dbReference type="ARBA" id="ARBA00023004"/>
    </source>
</evidence>
<evidence type="ECO:0000313" key="10">
    <source>
        <dbReference type="Proteomes" id="UP000255355"/>
    </source>
</evidence>
<keyword evidence="7 8" id="KW-0503">Monooxygenase</keyword>
<reference evidence="9 10" key="1">
    <citation type="submission" date="2018-07" db="EMBL/GenBank/DDBJ databases">
        <title>Genomic Encyclopedia of Type Strains, Phase IV (KMG-IV): sequencing the most valuable type-strain genomes for metagenomic binning, comparative biology and taxonomic classification.</title>
        <authorList>
            <person name="Goeker M."/>
        </authorList>
    </citation>
    <scope>NUCLEOTIDE SEQUENCE [LARGE SCALE GENOMIC DNA]</scope>
    <source>
        <strain evidence="9 10">DSM 44952</strain>
    </source>
</reference>
<protein>
    <submittedName>
        <fullName evidence="9">Cytochrome P450</fullName>
    </submittedName>
</protein>
<gene>
    <name evidence="9" type="ORF">DFR68_101914</name>
</gene>
<dbReference type="GO" id="GO:0005506">
    <property type="term" value="F:iron ion binding"/>
    <property type="evidence" value="ECO:0007669"/>
    <property type="project" value="InterPro"/>
</dbReference>
<dbReference type="InterPro" id="IPR036396">
    <property type="entry name" value="Cyt_P450_sf"/>
</dbReference>
<keyword evidence="3 8" id="KW-0349">Heme</keyword>
<keyword evidence="10" id="KW-1185">Reference proteome</keyword>
<organism evidence="9 10">
    <name type="scientific">Nocardia mexicana</name>
    <dbReference type="NCBI Taxonomy" id="279262"/>
    <lineage>
        <taxon>Bacteria</taxon>
        <taxon>Bacillati</taxon>
        <taxon>Actinomycetota</taxon>
        <taxon>Actinomycetes</taxon>
        <taxon>Mycobacteriales</taxon>
        <taxon>Nocardiaceae</taxon>
        <taxon>Nocardia</taxon>
    </lineage>
</organism>
<dbReference type="Gene3D" id="1.10.630.10">
    <property type="entry name" value="Cytochrome P450"/>
    <property type="match status" value="1"/>
</dbReference>
<evidence type="ECO:0000256" key="1">
    <source>
        <dbReference type="ARBA" id="ARBA00001971"/>
    </source>
</evidence>
<dbReference type="PANTHER" id="PTHR46696">
    <property type="entry name" value="P450, PUTATIVE (EUROFUNG)-RELATED"/>
    <property type="match status" value="1"/>
</dbReference>
<dbReference type="PRINTS" id="PR00385">
    <property type="entry name" value="P450"/>
</dbReference>
<dbReference type="GO" id="GO:0020037">
    <property type="term" value="F:heme binding"/>
    <property type="evidence" value="ECO:0007669"/>
    <property type="project" value="InterPro"/>
</dbReference>
<dbReference type="GO" id="GO:0036199">
    <property type="term" value="F:cholest-4-en-3-one 26-monooxygenase activity"/>
    <property type="evidence" value="ECO:0007669"/>
    <property type="project" value="TreeGrafter"/>
</dbReference>
<evidence type="ECO:0000313" key="9">
    <source>
        <dbReference type="EMBL" id="RDI56077.1"/>
    </source>
</evidence>
<dbReference type="PANTHER" id="PTHR46696:SF4">
    <property type="entry name" value="BIOTIN BIOSYNTHESIS CYTOCHROME P450"/>
    <property type="match status" value="1"/>
</dbReference>
<keyword evidence="5 8" id="KW-0560">Oxidoreductase</keyword>
<comment type="similarity">
    <text evidence="2 8">Belongs to the cytochrome P450 family.</text>
</comment>
<proteinExistence type="inferred from homology"/>
<comment type="cofactor">
    <cofactor evidence="1">
        <name>heme</name>
        <dbReference type="ChEBI" id="CHEBI:30413"/>
    </cofactor>
</comment>
<evidence type="ECO:0000256" key="3">
    <source>
        <dbReference type="ARBA" id="ARBA00022617"/>
    </source>
</evidence>
<dbReference type="EMBL" id="QQAZ01000001">
    <property type="protein sequence ID" value="RDI56077.1"/>
    <property type="molecule type" value="Genomic_DNA"/>
</dbReference>
<dbReference type="Pfam" id="PF00067">
    <property type="entry name" value="p450"/>
    <property type="match status" value="1"/>
</dbReference>
<evidence type="ECO:0000256" key="7">
    <source>
        <dbReference type="ARBA" id="ARBA00023033"/>
    </source>
</evidence>
<evidence type="ECO:0000256" key="2">
    <source>
        <dbReference type="ARBA" id="ARBA00010617"/>
    </source>
</evidence>
<dbReference type="GO" id="GO:0008395">
    <property type="term" value="F:steroid hydroxylase activity"/>
    <property type="evidence" value="ECO:0007669"/>
    <property type="project" value="TreeGrafter"/>
</dbReference>
<dbReference type="AlphaFoldDB" id="A0A370HFQ2"/>
<evidence type="ECO:0000256" key="5">
    <source>
        <dbReference type="ARBA" id="ARBA00023002"/>
    </source>
</evidence>
<sequence>MPVLWLTRGYRCGNLILTDERKILNHGSRLANGPEAAPVVGVEGNRRVVKNFEELDFFLGRELVDDPYSYFDALRAQCPVTREKHHDVMMVTGYDEALEVYNDVERFSSCISVTGPFPGFPVPLDDSSDVEALIAAHRDTLPMSDQLPTLDPPVHTDHRALLMRLITPKRLKENEAAMWAIADRLLDRYLATGGDCIREFAGPFTLYVIADLLGVPEADQEEFLQALQRDPHREGSSVGSTDGEGMSHNPIEFLYARFSAYVEDRRANPTGDVLTSMATATFPDGRQPEVLDVVRVAANLFSAGQETTVRLLSSALKLLAERPDIQRYLREDRSRIQNFIEESLRMESPVKGDFRLAKCPTTVGGTEVPVGTVLMVVNGAANRDPRRFEDPTTFEAGRSNARSHLAFGRGVHTCPGAPLARAEARVAIERLLERTADLRIDESVHGPAGARRYHYLPTFILRGLTSLHLEFDVEEAAR</sequence>
<dbReference type="PROSITE" id="PS00086">
    <property type="entry name" value="CYTOCHROME_P450"/>
    <property type="match status" value="1"/>
</dbReference>
<comment type="caution">
    <text evidence="9">The sequence shown here is derived from an EMBL/GenBank/DDBJ whole genome shotgun (WGS) entry which is preliminary data.</text>
</comment>
<keyword evidence="6 8" id="KW-0408">Iron</keyword>
<dbReference type="SUPFAM" id="SSF48264">
    <property type="entry name" value="Cytochrome P450"/>
    <property type="match status" value="1"/>
</dbReference>
<dbReference type="GO" id="GO:0006707">
    <property type="term" value="P:cholesterol catabolic process"/>
    <property type="evidence" value="ECO:0007669"/>
    <property type="project" value="TreeGrafter"/>
</dbReference>
<dbReference type="InterPro" id="IPR002397">
    <property type="entry name" value="Cyt_P450_B"/>
</dbReference>